<organism evidence="5 6">
    <name type="scientific">Actinocorallia longicatena</name>
    <dbReference type="NCBI Taxonomy" id="111803"/>
    <lineage>
        <taxon>Bacteria</taxon>
        <taxon>Bacillati</taxon>
        <taxon>Actinomycetota</taxon>
        <taxon>Actinomycetes</taxon>
        <taxon>Streptosporangiales</taxon>
        <taxon>Thermomonosporaceae</taxon>
        <taxon>Actinocorallia</taxon>
    </lineage>
</organism>
<feature type="domain" description="Carboxylesterase type B" evidence="4">
    <location>
        <begin position="2"/>
        <end position="298"/>
    </location>
</feature>
<feature type="domain" description="Carboxylesterase type B" evidence="4">
    <location>
        <begin position="333"/>
        <end position="428"/>
    </location>
</feature>
<comment type="similarity">
    <text evidence="1 3">Belongs to the type-B carboxylesterase/lipase family.</text>
</comment>
<dbReference type="PROSITE" id="PS00122">
    <property type="entry name" value="CARBOXYLESTERASE_B_1"/>
    <property type="match status" value="1"/>
</dbReference>
<evidence type="ECO:0000259" key="4">
    <source>
        <dbReference type="Pfam" id="PF00135"/>
    </source>
</evidence>
<name>A0ABP6Q4L9_9ACTN</name>
<dbReference type="Pfam" id="PF00135">
    <property type="entry name" value="COesterase"/>
    <property type="match status" value="2"/>
</dbReference>
<reference evidence="6" key="1">
    <citation type="journal article" date="2019" name="Int. J. Syst. Evol. Microbiol.">
        <title>The Global Catalogue of Microorganisms (GCM) 10K type strain sequencing project: providing services to taxonomists for standard genome sequencing and annotation.</title>
        <authorList>
            <consortium name="The Broad Institute Genomics Platform"/>
            <consortium name="The Broad Institute Genome Sequencing Center for Infectious Disease"/>
            <person name="Wu L."/>
            <person name="Ma J."/>
        </authorList>
    </citation>
    <scope>NUCLEOTIDE SEQUENCE [LARGE SCALE GENOMIC DNA]</scope>
    <source>
        <strain evidence="6">JCM 9377</strain>
    </source>
</reference>
<evidence type="ECO:0000256" key="2">
    <source>
        <dbReference type="ARBA" id="ARBA00022801"/>
    </source>
</evidence>
<accession>A0ABP6Q4L9</accession>
<dbReference type="EC" id="3.1.1.-" evidence="3"/>
<evidence type="ECO:0000256" key="1">
    <source>
        <dbReference type="ARBA" id="ARBA00005964"/>
    </source>
</evidence>
<evidence type="ECO:0000256" key="3">
    <source>
        <dbReference type="RuleBase" id="RU361235"/>
    </source>
</evidence>
<protein>
    <recommendedName>
        <fullName evidence="3">Carboxylic ester hydrolase</fullName>
        <ecNumber evidence="3">3.1.1.-</ecNumber>
    </recommendedName>
</protein>
<dbReference type="PANTHER" id="PTHR43918:SF4">
    <property type="entry name" value="CARBOXYLIC ESTER HYDROLASE"/>
    <property type="match status" value="1"/>
</dbReference>
<dbReference type="Gene3D" id="3.40.50.1820">
    <property type="entry name" value="alpha/beta hydrolase"/>
    <property type="match status" value="1"/>
</dbReference>
<dbReference type="PANTHER" id="PTHR43918">
    <property type="entry name" value="ACETYLCHOLINESTERASE"/>
    <property type="match status" value="1"/>
</dbReference>
<dbReference type="InterPro" id="IPR050654">
    <property type="entry name" value="AChE-related_enzymes"/>
</dbReference>
<dbReference type="InterPro" id="IPR029058">
    <property type="entry name" value="AB_hydrolase_fold"/>
</dbReference>
<sequence>MVKTRSGQVRGVETDGVFAFKGIPYGAVPEGDLRFLAPVPAEPWDGVRDAVAFGPASPQGQLAPGVPAVWQPGDGLGCLNLNVWTPGPGSAGLPVLVWLYGGGWIKGWSGLPQYDGGLLARGGAVVVTLDHRLGFEGYGWVDGAPANRGLLDQIAALEWVAGNIAAFGGDPGNVTVFGQSAGAASAVLLAAAPRTDGLLRRVIAQSVPDGYQSVEEGRRIGAAVAAISGSAPGRDALAEVRPGAILAAQGTVSAGRQEGGTVAPVIDGDLVTGPPWAVPDPGVDLVCGYTHEEYRSFGPVPPADEINLAGIAAALGLPAEAAAVYAAAEPDPSAAFVALMSDALVRVPTTRLAEEHAAAGGRTWLYDFTWRSPLLGAAHGIDIPFTFGLPKTPMALRNLGRPPEEFAVLSGAMRESWTAFATTGDPGWTRFDPVRRTVRRWDVPPSEGPDPLAAVRSVWPAGN</sequence>
<dbReference type="InterPro" id="IPR002018">
    <property type="entry name" value="CarbesteraseB"/>
</dbReference>
<dbReference type="Proteomes" id="UP001501237">
    <property type="component" value="Unassembled WGS sequence"/>
</dbReference>
<dbReference type="SUPFAM" id="SSF53474">
    <property type="entry name" value="alpha/beta-Hydrolases"/>
    <property type="match status" value="1"/>
</dbReference>
<evidence type="ECO:0000313" key="6">
    <source>
        <dbReference type="Proteomes" id="UP001501237"/>
    </source>
</evidence>
<comment type="caution">
    <text evidence="5">The sequence shown here is derived from an EMBL/GenBank/DDBJ whole genome shotgun (WGS) entry which is preliminary data.</text>
</comment>
<dbReference type="InterPro" id="IPR019826">
    <property type="entry name" value="Carboxylesterase_B_AS"/>
</dbReference>
<keyword evidence="6" id="KW-1185">Reference proteome</keyword>
<keyword evidence="2 3" id="KW-0378">Hydrolase</keyword>
<proteinExistence type="inferred from homology"/>
<dbReference type="EMBL" id="BAAAUV010000003">
    <property type="protein sequence ID" value="GAA3200759.1"/>
    <property type="molecule type" value="Genomic_DNA"/>
</dbReference>
<gene>
    <name evidence="5" type="ORF">GCM10010468_13650</name>
</gene>
<evidence type="ECO:0000313" key="5">
    <source>
        <dbReference type="EMBL" id="GAA3200759.1"/>
    </source>
</evidence>